<dbReference type="Pfam" id="PF24503">
    <property type="entry name" value="DUF7590"/>
    <property type="match status" value="1"/>
</dbReference>
<accession>A0A2U3EP15</accession>
<dbReference type="GO" id="GO:0036503">
    <property type="term" value="P:ERAD pathway"/>
    <property type="evidence" value="ECO:0007669"/>
    <property type="project" value="TreeGrafter"/>
</dbReference>
<gene>
    <name evidence="9" type="ORF">PCL_03426</name>
    <name evidence="8" type="ORF">Purlil1_4956</name>
</gene>
<evidence type="ECO:0000313" key="8">
    <source>
        <dbReference type="EMBL" id="KAK4090820.1"/>
    </source>
</evidence>
<evidence type="ECO:0000256" key="1">
    <source>
        <dbReference type="ARBA" id="ARBA00006043"/>
    </source>
</evidence>
<dbReference type="Proteomes" id="UP001287286">
    <property type="component" value="Unassembled WGS sequence"/>
</dbReference>
<dbReference type="Gene3D" id="3.10.330.10">
    <property type="match status" value="1"/>
</dbReference>
<dbReference type="GO" id="GO:0006511">
    <property type="term" value="P:ubiquitin-dependent protein catabolic process"/>
    <property type="evidence" value="ECO:0007669"/>
    <property type="project" value="InterPro"/>
</dbReference>
<dbReference type="AlphaFoldDB" id="A0A2U3EP15"/>
<dbReference type="Proteomes" id="UP000245956">
    <property type="component" value="Unassembled WGS sequence"/>
</dbReference>
<evidence type="ECO:0000313" key="11">
    <source>
        <dbReference type="Proteomes" id="UP001287286"/>
    </source>
</evidence>
<reference evidence="8 11" key="4">
    <citation type="journal article" date="2024" name="Microbiol. Resour. Announc.">
        <title>Genome annotations for the ascomycete fungi Trichoderma harzianum, Trichoderma aggressivum, and Purpureocillium lilacinum.</title>
        <authorList>
            <person name="Beijen E.P.W."/>
            <person name="Ohm R.A."/>
        </authorList>
    </citation>
    <scope>NUCLEOTIDE SEQUENCE [LARGE SCALE GENOMIC DNA]</scope>
    <source>
        <strain evidence="8 11">CBS 150709</strain>
    </source>
</reference>
<keyword evidence="2" id="KW-0833">Ubl conjugation pathway</keyword>
<evidence type="ECO:0000259" key="5">
    <source>
        <dbReference type="Pfam" id="PF16558"/>
    </source>
</evidence>
<evidence type="ECO:0000256" key="2">
    <source>
        <dbReference type="ARBA" id="ARBA00022786"/>
    </source>
</evidence>
<dbReference type="InterPro" id="IPR004854">
    <property type="entry name" value="Ufd1-like"/>
</dbReference>
<comment type="similarity">
    <text evidence="1">Belongs to the UFD1 family.</text>
</comment>
<dbReference type="Pfam" id="PF16558">
    <property type="entry name" value="AZUL"/>
    <property type="match status" value="1"/>
</dbReference>
<feature type="domain" description="Ubiquitin fusion degradation protein UFD1 N-terminal subdomain 1" evidence="4">
    <location>
        <begin position="172"/>
        <end position="225"/>
    </location>
</feature>
<evidence type="ECO:0000259" key="6">
    <source>
        <dbReference type="Pfam" id="PF24503"/>
    </source>
</evidence>
<evidence type="ECO:0000259" key="7">
    <source>
        <dbReference type="Pfam" id="PF24842"/>
    </source>
</evidence>
<protein>
    <submittedName>
        <fullName evidence="9">Ubiquitin fusion degradation protein (Ufd1)</fullName>
    </submittedName>
</protein>
<feature type="domain" description="Ubiquitin fusion degradation protein UFD1 N-terminal subdomain 2" evidence="7">
    <location>
        <begin position="257"/>
        <end position="333"/>
    </location>
</feature>
<reference evidence="8" key="3">
    <citation type="submission" date="2023-11" db="EMBL/GenBank/DDBJ databases">
        <authorList>
            <person name="Beijen E."/>
            <person name="Ohm R.A."/>
        </authorList>
    </citation>
    <scope>NUCLEOTIDE SEQUENCE</scope>
    <source>
        <strain evidence="8">CBS 150709</strain>
    </source>
</reference>
<feature type="region of interest" description="Disordered" evidence="3">
    <location>
        <begin position="50"/>
        <end position="73"/>
    </location>
</feature>
<dbReference type="PANTHER" id="PTHR12555">
    <property type="entry name" value="UBIQUITIN FUSION DEGRADATON PROTEIN 1"/>
    <property type="match status" value="1"/>
</dbReference>
<dbReference type="GO" id="GO:0034098">
    <property type="term" value="C:VCP-NPL4-UFD1 AAA ATPase complex"/>
    <property type="evidence" value="ECO:0007669"/>
    <property type="project" value="TreeGrafter"/>
</dbReference>
<dbReference type="InterPro" id="IPR042299">
    <property type="entry name" value="Ufd1-like_Nn"/>
</dbReference>
<feature type="domain" description="Ubiquitin-protein ligase E3A N-terminal zinc-binding" evidence="5">
    <location>
        <begin position="740"/>
        <end position="774"/>
    </location>
</feature>
<dbReference type="Gene3D" id="6.10.130.10">
    <property type="entry name" value="Ubiquitin-protein ligase E3A, N-terminal zinc-binding domain (AZUL)"/>
    <property type="match status" value="1"/>
</dbReference>
<comment type="caution">
    <text evidence="9">The sequence shown here is derived from an EMBL/GenBank/DDBJ whole genome shotgun (WGS) entry which is preliminary data.</text>
</comment>
<reference evidence="9" key="1">
    <citation type="submission" date="2015-05" db="EMBL/GenBank/DDBJ databases">
        <authorList>
            <person name="Wang D.B."/>
            <person name="Wang M."/>
        </authorList>
    </citation>
    <scope>NUCLEOTIDE SEQUENCE</scope>
    <source>
        <strain evidence="9">36-1</strain>
    </source>
</reference>
<evidence type="ECO:0000313" key="9">
    <source>
        <dbReference type="EMBL" id="PWI76232.1"/>
    </source>
</evidence>
<keyword evidence="11" id="KW-1185">Reference proteome</keyword>
<dbReference type="GO" id="GO:0031593">
    <property type="term" value="F:polyubiquitin modification-dependent protein binding"/>
    <property type="evidence" value="ECO:0007669"/>
    <property type="project" value="TreeGrafter"/>
</dbReference>
<dbReference type="InterPro" id="IPR042556">
    <property type="entry name" value="AZUL_sf"/>
</dbReference>
<evidence type="ECO:0000256" key="3">
    <source>
        <dbReference type="SAM" id="MobiDB-lite"/>
    </source>
</evidence>
<name>A0A2U3EP15_PURLI</name>
<evidence type="ECO:0000313" key="10">
    <source>
        <dbReference type="Proteomes" id="UP000245956"/>
    </source>
</evidence>
<dbReference type="Pfam" id="PF23580">
    <property type="entry name" value="Znf_XAF1_N"/>
    <property type="match status" value="1"/>
</dbReference>
<dbReference type="Pfam" id="PF03152">
    <property type="entry name" value="UFD1_N1"/>
    <property type="match status" value="1"/>
</dbReference>
<dbReference type="InterPro" id="IPR032353">
    <property type="entry name" value="AZUL"/>
</dbReference>
<dbReference type="EMBL" id="JAWRVI010000014">
    <property type="protein sequence ID" value="KAK4090820.1"/>
    <property type="molecule type" value="Genomic_DNA"/>
</dbReference>
<evidence type="ECO:0000259" key="4">
    <source>
        <dbReference type="Pfam" id="PF03152"/>
    </source>
</evidence>
<dbReference type="InterPro" id="IPR056012">
    <property type="entry name" value="DUF7590"/>
</dbReference>
<proteinExistence type="inferred from homology"/>
<dbReference type="Gene3D" id="2.40.40.50">
    <property type="entry name" value="Ubiquitin fusion degradation protein UFD1, N-terminal domain"/>
    <property type="match status" value="1"/>
</dbReference>
<dbReference type="PANTHER" id="PTHR12555:SF15">
    <property type="entry name" value="FUSION DEGRADATION PROTEIN (UFD1), PUTATIVE (AFU_ORTHOLOGUE AFUA_4G04640)-RELATED"/>
    <property type="match status" value="1"/>
</dbReference>
<dbReference type="EMBL" id="LCWV01000001">
    <property type="protein sequence ID" value="PWI76232.1"/>
    <property type="molecule type" value="Genomic_DNA"/>
</dbReference>
<dbReference type="InterPro" id="IPR055417">
    <property type="entry name" value="UFD1_N1"/>
</dbReference>
<feature type="domain" description="DUF7590" evidence="6">
    <location>
        <begin position="357"/>
        <end position="485"/>
    </location>
</feature>
<dbReference type="InterPro" id="IPR055418">
    <property type="entry name" value="UFD1_N2"/>
</dbReference>
<dbReference type="Pfam" id="PF24842">
    <property type="entry name" value="UFD1_N2"/>
    <property type="match status" value="1"/>
</dbReference>
<organism evidence="9 10">
    <name type="scientific">Purpureocillium lilacinum</name>
    <name type="common">Paecilomyces lilacinus</name>
    <dbReference type="NCBI Taxonomy" id="33203"/>
    <lineage>
        <taxon>Eukaryota</taxon>
        <taxon>Fungi</taxon>
        <taxon>Dikarya</taxon>
        <taxon>Ascomycota</taxon>
        <taxon>Pezizomycotina</taxon>
        <taxon>Sordariomycetes</taxon>
        <taxon>Hypocreomycetidae</taxon>
        <taxon>Hypocreales</taxon>
        <taxon>Ophiocordycipitaceae</taxon>
        <taxon>Purpureocillium</taxon>
    </lineage>
</organism>
<reference evidence="9 10" key="2">
    <citation type="journal article" date="2016" name="Front. Microbiol.">
        <title>Genome and transcriptome sequences reveal the specific parasitism of the nematophagous Purpureocillium lilacinum 36-1.</title>
        <authorList>
            <person name="Xie J."/>
            <person name="Li S."/>
            <person name="Mo C."/>
            <person name="Xiao X."/>
            <person name="Peng D."/>
            <person name="Wang G."/>
            <person name="Xiao Y."/>
        </authorList>
    </citation>
    <scope>NUCLEOTIDE SEQUENCE [LARGE SCALE GENOMIC DNA]</scope>
    <source>
        <strain evidence="9 10">36-1</strain>
    </source>
</reference>
<sequence length="851" mass="93584">MAAQQAPPDPSLSRACRDLSRECVASPLASEAAGMPVWLLRAVHVHGLGRSSGKKSENEAINPAGQPSSLPLSNPASRALLPLGCEDPLRLVAMDETPELRWSNAYSVIPPVSIGIKNLSGDKIILPQSALEQLLAAASPRRPTGATFTSTDPFNPYSAGFLAGHGQDENSQQLPHPLTFRLVNPKNNNVVFAGIREFSAPEGTLCLSPFLIETLGIEEAQLASAKDVEDHHVVDLTAEEVASEPLQITVHAKQLSKGTYVRLRPLEAGYNPDDWKSLLERYLRENFTCLTKNTVLSVHGVRGETFNFLADKFAPEGDAICVVDTDLEVDIEALNEEQARETMRQIMTKNQPPTTGGSSPGGELDIWKDLQGQVSPGDYVDYVLPSWDRSQPLTIMLSDVGDEDMLDLFVTPKSSQQRTVPRASTHVFGNFDPADHGRKAISIAPSNVEMQGAESILVSVHAYHGSSGAQHQTEPVSYTIRAKAGHADEDNNIDAMDGVQSHGADEEQCKNCLQWVPKRTMVLHESFCRRNNILCPHCKSVFKKGSTEWEAHWHCPHDTAHGNSVTSKEKHDEDLHTDRQCPSCEFSTNSLTDLARHRTSVCPGKLILCRFCHLEVPQEGDPFNPSPEVALSGMTAHELADGARTTECHLCDKIVRLRDMETHLKHHELDKVSRAKPQICRNVNCGRTLHGVGPKGQVGANTAHGQGPGNDMGLCSLCFGPLYVSMHDPEGKALRRRIERRYLQQMMTGCGKSHCANEWCKTGRANMGLEPRGSSAQAALPLVKPLLENIPNQNEPVYFCVDDANQKRRKLAEMVAAENVWDLEWCVAAAEAERGNLDKMREWLQAWAPKR</sequence>